<dbReference type="OrthoDB" id="3368941at2"/>
<comment type="caution">
    <text evidence="1">The sequence shown here is derived from an EMBL/GenBank/DDBJ whole genome shotgun (WGS) entry which is preliminary data.</text>
</comment>
<dbReference type="RefSeq" id="WP_120332303.1">
    <property type="nucleotide sequence ID" value="NZ_RAQQ01000068.1"/>
</dbReference>
<dbReference type="Proteomes" id="UP000285744">
    <property type="component" value="Unassembled WGS sequence"/>
</dbReference>
<gene>
    <name evidence="1" type="ORF">D7I43_32120</name>
</gene>
<evidence type="ECO:0000313" key="2">
    <source>
        <dbReference type="Proteomes" id="UP000285744"/>
    </source>
</evidence>
<proteinExistence type="predicted"/>
<dbReference type="AlphaFoldDB" id="A0A420EEL7"/>
<protein>
    <submittedName>
        <fullName evidence="1">Uncharacterized protein</fullName>
    </submittedName>
</protein>
<evidence type="ECO:0000313" key="1">
    <source>
        <dbReference type="EMBL" id="RKF19139.1"/>
    </source>
</evidence>
<dbReference type="EMBL" id="RAQQ01000068">
    <property type="protein sequence ID" value="RKF19139.1"/>
    <property type="molecule type" value="Genomic_DNA"/>
</dbReference>
<name>A0A420EEL7_9ACTN</name>
<organism evidence="1 2">
    <name type="scientific">Micromonospora globbae</name>
    <dbReference type="NCBI Taxonomy" id="1894969"/>
    <lineage>
        <taxon>Bacteria</taxon>
        <taxon>Bacillati</taxon>
        <taxon>Actinomycetota</taxon>
        <taxon>Actinomycetes</taxon>
        <taxon>Micromonosporales</taxon>
        <taxon>Micromonosporaceae</taxon>
        <taxon>Micromonospora</taxon>
    </lineage>
</organism>
<sequence length="252" mass="27270">MVAGLLAVVLGVTALEAPAVAGQRVKNTYDGAQKVLAPCIALAMQQESPEWVCTSAGLTSTRRDAHGTPTTTFTPVAATTVPAPDPVSVLADDYDTWCESSGTCHRIIDAQRYIGETKGNATYGDSGGVIGSFDVIIRNSLQGRRGRWTVSLIWDYGPSLTFSDSWINCYEVIDNWPDADCGDHALYPGRISGTNWRWNSPTLYGNFLVNPKPYYAAFNTDFTPGGYSVRALPALETARFKCYGSTADPCKF</sequence>
<accession>A0A420EEL7</accession>
<reference evidence="1 2" key="1">
    <citation type="journal article" date="2018" name="Int. J. Syst. Evol. Microbiol.">
        <title>Micromonospora globbae sp. nov., an endophytic actinomycete isolated from roots of Globba winitii C. H. Wright.</title>
        <authorList>
            <person name="Kuncharoen N."/>
            <person name="Pittayakhajonwut P."/>
            <person name="Tanasupawat S."/>
        </authorList>
    </citation>
    <scope>NUCLEOTIDE SEQUENCE [LARGE SCALE GENOMIC DNA]</scope>
    <source>
        <strain evidence="1 2">WPS1-2</strain>
    </source>
</reference>